<comment type="caution">
    <text evidence="4">The sequence shown here is derived from an EMBL/GenBank/DDBJ whole genome shotgun (WGS) entry which is preliminary data.</text>
</comment>
<evidence type="ECO:0000313" key="5">
    <source>
        <dbReference type="Proteomes" id="UP000623129"/>
    </source>
</evidence>
<feature type="transmembrane region" description="Helical" evidence="2">
    <location>
        <begin position="125"/>
        <end position="145"/>
    </location>
</feature>
<keyword evidence="5" id="KW-1185">Reference proteome</keyword>
<evidence type="ECO:0008006" key="6">
    <source>
        <dbReference type="Google" id="ProtNLM"/>
    </source>
</evidence>
<feature type="compositionally biased region" description="Gly residues" evidence="1">
    <location>
        <begin position="61"/>
        <end position="86"/>
    </location>
</feature>
<protein>
    <recommendedName>
        <fullName evidence="6">Glycine-rich protein</fullName>
    </recommendedName>
</protein>
<proteinExistence type="predicted"/>
<dbReference type="EMBL" id="SWLB01000026">
    <property type="protein sequence ID" value="KAF3321800.1"/>
    <property type="molecule type" value="Genomic_DNA"/>
</dbReference>
<feature type="chain" id="PRO_5032301524" description="Glycine-rich protein" evidence="3">
    <location>
        <begin position="25"/>
        <end position="150"/>
    </location>
</feature>
<dbReference type="AlphaFoldDB" id="A0A833QCP3"/>
<name>A0A833QCP3_9POAL</name>
<evidence type="ECO:0000256" key="3">
    <source>
        <dbReference type="SAM" id="SignalP"/>
    </source>
</evidence>
<evidence type="ECO:0000256" key="1">
    <source>
        <dbReference type="SAM" id="MobiDB-lite"/>
    </source>
</evidence>
<organism evidence="4 5">
    <name type="scientific">Carex littledalei</name>
    <dbReference type="NCBI Taxonomy" id="544730"/>
    <lineage>
        <taxon>Eukaryota</taxon>
        <taxon>Viridiplantae</taxon>
        <taxon>Streptophyta</taxon>
        <taxon>Embryophyta</taxon>
        <taxon>Tracheophyta</taxon>
        <taxon>Spermatophyta</taxon>
        <taxon>Magnoliopsida</taxon>
        <taxon>Liliopsida</taxon>
        <taxon>Poales</taxon>
        <taxon>Cyperaceae</taxon>
        <taxon>Cyperoideae</taxon>
        <taxon>Cariceae</taxon>
        <taxon>Carex</taxon>
        <taxon>Carex subgen. Euthyceras</taxon>
    </lineage>
</organism>
<reference evidence="4" key="1">
    <citation type="submission" date="2020-01" db="EMBL/GenBank/DDBJ databases">
        <title>Genome sequence of Kobresia littledalei, the first chromosome-level genome in the family Cyperaceae.</title>
        <authorList>
            <person name="Qu G."/>
        </authorList>
    </citation>
    <scope>NUCLEOTIDE SEQUENCE</scope>
    <source>
        <strain evidence="4">C.B.Clarke</strain>
        <tissue evidence="4">Leaf</tissue>
    </source>
</reference>
<evidence type="ECO:0000256" key="2">
    <source>
        <dbReference type="SAM" id="Phobius"/>
    </source>
</evidence>
<gene>
    <name evidence="4" type="ORF">FCM35_KLT14016</name>
</gene>
<keyword evidence="2" id="KW-0472">Membrane</keyword>
<evidence type="ECO:0000313" key="4">
    <source>
        <dbReference type="EMBL" id="KAF3321800.1"/>
    </source>
</evidence>
<sequence length="150" mass="14759">MASYKRATILIIAICLCFFHLSSSLDTIIKGKKEFPEEIHNTTDNIRRVLRGGGGGGGHGAFGGGHGASGGGHSSSGGHGSSGDSGGDSSSSTVAGGAAVAGAAAATAGSHNNGHRKKNSSSICMGSNFLAISLLAVGLSSFAILSKLSW</sequence>
<keyword evidence="2" id="KW-1133">Transmembrane helix</keyword>
<keyword evidence="2" id="KW-0812">Transmembrane</keyword>
<feature type="signal peptide" evidence="3">
    <location>
        <begin position="1"/>
        <end position="24"/>
    </location>
</feature>
<accession>A0A833QCP3</accession>
<feature type="region of interest" description="Disordered" evidence="1">
    <location>
        <begin position="61"/>
        <end position="94"/>
    </location>
</feature>
<dbReference type="Proteomes" id="UP000623129">
    <property type="component" value="Unassembled WGS sequence"/>
</dbReference>
<keyword evidence="3" id="KW-0732">Signal</keyword>